<sequence>MSIRQILKSRMIVCTVPDARKQDAVYMALNAPPRRWRNNTASCNNCHSPS</sequence>
<accession>A0A3P3XII7</accession>
<dbReference type="EMBL" id="FWDM01000019">
    <property type="protein sequence ID" value="SLM12774.1"/>
    <property type="molecule type" value="Genomic_DNA"/>
</dbReference>
<protein>
    <submittedName>
        <fullName evidence="1">Uncharacterized protein</fullName>
    </submittedName>
</protein>
<name>A0A3P3XII7_9SPIR</name>
<proteinExistence type="predicted"/>
<dbReference type="AlphaFoldDB" id="A0A3P3XII7"/>
<evidence type="ECO:0000313" key="1">
    <source>
        <dbReference type="EMBL" id="SLM12774.1"/>
    </source>
</evidence>
<gene>
    <name evidence="1" type="ORF">SPIROBIBN47_260043</name>
</gene>
<reference evidence="1" key="1">
    <citation type="submission" date="2017-02" db="EMBL/GenBank/DDBJ databases">
        <authorList>
            <person name="Regsiter A."/>
            <person name="William W."/>
        </authorList>
    </citation>
    <scope>NUCLEOTIDE SEQUENCE</scope>
    <source>
        <strain evidence="1">Bib</strain>
    </source>
</reference>
<organism evidence="1">
    <name type="scientific">uncultured spirochete</name>
    <dbReference type="NCBI Taxonomy" id="156406"/>
    <lineage>
        <taxon>Bacteria</taxon>
        <taxon>Pseudomonadati</taxon>
        <taxon>Spirochaetota</taxon>
        <taxon>Spirochaetia</taxon>
        <taxon>Spirochaetales</taxon>
        <taxon>environmental samples</taxon>
    </lineage>
</organism>